<gene>
    <name evidence="1" type="primary">SKY1</name>
    <name evidence="1" type="ORF">IWW38_002452</name>
</gene>
<evidence type="ECO:0000313" key="1">
    <source>
        <dbReference type="EMBL" id="KAJ2894896.1"/>
    </source>
</evidence>
<sequence length="572" mass="62381">MSSSIINAKRRAKAKQQKPKPQSTTLAQQAVSRPGRPNPPAHLPVQPSNPPQAAHRESAQTAVGCGSSFTRGGSRVAAGEGSHSGSSSDYDDEPDMEEEEDIDDYCKGGYHPVKIGDVYKGDQYKVVRKLGWGHFSTVWLAHDRSNNIHVALKIVKSAAHYTEAALDEIELCTRTVTAKELHVGRDHVARMLDSFEHSGPNGRHVCMVFEVLGENLLSLLRNARRYGSLRDAVHAAKTDASLVGDGQGHTHSGSGDAEHNGRSSNAGEKSKQSDGLPVPLVKQISRQIIAGLAYLHGPCNMIHTDLKPENLLVCIDNVEDVIQRELHVDSTTATAGAGLQTTLVQASRSVANSRAPSPVSGSPIVAATATATATSAAHSLERELNHISLAGSDAASDLSSPSSARLQGLRVKIADLGNATWSDHHFTEDIQTRQYRSPEVIIGSRWDATADMWSCACVLFELLTGDYLFEPHSGNRYSKDEDHIAQIIETLGPFPKKFAQSGKYSAELFTRRGELRHIRRLHPFSLKDLLHDEYGFSQRDSREIAEFMLPMLEISPARRASADAMLSHKWLQ</sequence>
<evidence type="ECO:0000313" key="2">
    <source>
        <dbReference type="Proteomes" id="UP001139981"/>
    </source>
</evidence>
<keyword evidence="1" id="KW-0418">Kinase</keyword>
<comment type="caution">
    <text evidence="1">The sequence shown here is derived from an EMBL/GenBank/DDBJ whole genome shotgun (WGS) entry which is preliminary data.</text>
</comment>
<dbReference type="EMBL" id="JANBVB010000356">
    <property type="protein sequence ID" value="KAJ2894896.1"/>
    <property type="molecule type" value="Genomic_DNA"/>
</dbReference>
<keyword evidence="1" id="KW-0723">Serine/threonine-protein kinase</keyword>
<keyword evidence="2" id="KW-1185">Reference proteome</keyword>
<proteinExistence type="predicted"/>
<keyword evidence="1" id="KW-0808">Transferase</keyword>
<accession>A0ACC1M3I5</accession>
<reference evidence="1" key="1">
    <citation type="submission" date="2022-07" db="EMBL/GenBank/DDBJ databases">
        <title>Phylogenomic reconstructions and comparative analyses of Kickxellomycotina fungi.</title>
        <authorList>
            <person name="Reynolds N.K."/>
            <person name="Stajich J.E."/>
            <person name="Barry K."/>
            <person name="Grigoriev I.V."/>
            <person name="Crous P."/>
            <person name="Smith M.E."/>
        </authorList>
    </citation>
    <scope>NUCLEOTIDE SEQUENCE</scope>
    <source>
        <strain evidence="1">CBS 190363</strain>
    </source>
</reference>
<organism evidence="1 2">
    <name type="scientific">Coemansia aciculifera</name>
    <dbReference type="NCBI Taxonomy" id="417176"/>
    <lineage>
        <taxon>Eukaryota</taxon>
        <taxon>Fungi</taxon>
        <taxon>Fungi incertae sedis</taxon>
        <taxon>Zoopagomycota</taxon>
        <taxon>Kickxellomycotina</taxon>
        <taxon>Kickxellomycetes</taxon>
        <taxon>Kickxellales</taxon>
        <taxon>Kickxellaceae</taxon>
        <taxon>Coemansia</taxon>
    </lineage>
</organism>
<dbReference type="EC" id="2.7.11.1" evidence="1"/>
<name>A0ACC1M3I5_9FUNG</name>
<dbReference type="Proteomes" id="UP001139981">
    <property type="component" value="Unassembled WGS sequence"/>
</dbReference>
<protein>
    <submittedName>
        <fullName evidence="1">Serine/threonine protein kinase, CMGC</fullName>
        <ecNumber evidence="1">2.7.11.1</ecNumber>
    </submittedName>
</protein>